<dbReference type="Pfam" id="PF09754">
    <property type="entry name" value="PAC2"/>
    <property type="match status" value="1"/>
</dbReference>
<dbReference type="Gene3D" id="3.40.50.10900">
    <property type="entry name" value="PAC-like subunit"/>
    <property type="match status" value="1"/>
</dbReference>
<dbReference type="InterPro" id="IPR019151">
    <property type="entry name" value="Proteasome_assmbl_chaperone_2"/>
</dbReference>
<protein>
    <submittedName>
        <fullName evidence="1">PAC2 family protein</fullName>
    </submittedName>
</protein>
<dbReference type="PIRSF" id="PIRSF028754">
    <property type="entry name" value="UCP028754"/>
    <property type="match status" value="1"/>
</dbReference>
<dbReference type="EMBL" id="CP063169">
    <property type="protein sequence ID" value="QOR72134.1"/>
    <property type="molecule type" value="Genomic_DNA"/>
</dbReference>
<dbReference type="KEGG" id="halt:IM660_07840"/>
<dbReference type="SUPFAM" id="SSF159659">
    <property type="entry name" value="Cgl1923-like"/>
    <property type="match status" value="1"/>
</dbReference>
<reference evidence="1 2" key="1">
    <citation type="submission" date="2020-10" db="EMBL/GenBank/DDBJ databases">
        <title>Haloactinobacterium sp. RN3S43, a bacterium isolated from saline soil.</title>
        <authorList>
            <person name="Sun J.-Q."/>
        </authorList>
    </citation>
    <scope>NUCLEOTIDE SEQUENCE [LARGE SCALE GENOMIC DNA]</scope>
    <source>
        <strain evidence="1 2">RN3S43</strain>
    </source>
</reference>
<gene>
    <name evidence="1" type="ORF">IM660_07840</name>
</gene>
<evidence type="ECO:0000313" key="1">
    <source>
        <dbReference type="EMBL" id="QOR72134.1"/>
    </source>
</evidence>
<dbReference type="RefSeq" id="WP_193498777.1">
    <property type="nucleotide sequence ID" value="NZ_CP063169.1"/>
</dbReference>
<dbReference type="Gene3D" id="1.10.287.100">
    <property type="match status" value="1"/>
</dbReference>
<proteinExistence type="predicted"/>
<name>A0A7M1SYT7_9MICO</name>
<dbReference type="InterPro" id="IPR008492">
    <property type="entry name" value="Rv2714-like"/>
</dbReference>
<sequence>MNDPRELYRVVDDPPELYEDEAPVLLHAMQGSIDAGHAGSLVARHLVDKLPSRRLLEFDVDALIDYRARRPAMTFDEGTWTEYDQPALVVDLVRDDDGAPLLLLHGLEPDVQWERFVRAVRTVVEDYRVGLTIGVHGIPMGVPHTRPLTVTAHATRGELIEAYPNYFSRVQVPGSAAALLELRLGQEGRDAMGFAVNVPHYLAQSEYPQAAAELVRHITRVSGRSLPVGDLEASGAQVRSEVDRQVAESEEVTAVVHALEGQYDSFVEASDDETRQALGPAMEELPSADELAAQFEAFLAGREEPDGGP</sequence>
<keyword evidence="2" id="KW-1185">Reference proteome</keyword>
<dbReference type="InterPro" id="IPR038389">
    <property type="entry name" value="PSMG2_sf"/>
</dbReference>
<dbReference type="AlphaFoldDB" id="A0A7M1SYT7"/>
<accession>A0A7M1SYT7</accession>
<organism evidence="1 2">
    <name type="scientific">Ruania alkalisoli</name>
    <dbReference type="NCBI Taxonomy" id="2779775"/>
    <lineage>
        <taxon>Bacteria</taxon>
        <taxon>Bacillati</taxon>
        <taxon>Actinomycetota</taxon>
        <taxon>Actinomycetes</taxon>
        <taxon>Micrococcales</taxon>
        <taxon>Ruaniaceae</taxon>
        <taxon>Ruania</taxon>
    </lineage>
</organism>
<evidence type="ECO:0000313" key="2">
    <source>
        <dbReference type="Proteomes" id="UP000593758"/>
    </source>
</evidence>
<dbReference type="Proteomes" id="UP000593758">
    <property type="component" value="Chromosome"/>
</dbReference>